<keyword evidence="2" id="KW-1185">Reference proteome</keyword>
<proteinExistence type="predicted"/>
<dbReference type="EMBL" id="JABSTQ010011121">
    <property type="protein sequence ID" value="KAG0415018.1"/>
    <property type="molecule type" value="Genomic_DNA"/>
</dbReference>
<evidence type="ECO:0000313" key="2">
    <source>
        <dbReference type="Proteomes" id="UP000805193"/>
    </source>
</evidence>
<sequence length="176" mass="18917">MTETRQSGPSLKPRVLALHGPLLSARARPGPGIMRARARTRPEQVLTRARPGPAVKSPGPARARQKTALPGPARPARRAGPGLSEYSILYTGANRAAALSAKLRSAYGCPLAGAPNQAGAEGDLPRTAPRPKKGEALQWDRWYLLRDQDSDLALIYKAGPRDRVIAACSDWSTVRR</sequence>
<name>A0AC60P6E4_IXOPE</name>
<organism evidence="1 2">
    <name type="scientific">Ixodes persulcatus</name>
    <name type="common">Taiga tick</name>
    <dbReference type="NCBI Taxonomy" id="34615"/>
    <lineage>
        <taxon>Eukaryota</taxon>
        <taxon>Metazoa</taxon>
        <taxon>Ecdysozoa</taxon>
        <taxon>Arthropoda</taxon>
        <taxon>Chelicerata</taxon>
        <taxon>Arachnida</taxon>
        <taxon>Acari</taxon>
        <taxon>Parasitiformes</taxon>
        <taxon>Ixodida</taxon>
        <taxon>Ixodoidea</taxon>
        <taxon>Ixodidae</taxon>
        <taxon>Ixodinae</taxon>
        <taxon>Ixodes</taxon>
    </lineage>
</organism>
<gene>
    <name evidence="1" type="ORF">HPB47_007823</name>
</gene>
<dbReference type="Proteomes" id="UP000805193">
    <property type="component" value="Unassembled WGS sequence"/>
</dbReference>
<comment type="caution">
    <text evidence="1">The sequence shown here is derived from an EMBL/GenBank/DDBJ whole genome shotgun (WGS) entry which is preliminary data.</text>
</comment>
<protein>
    <submittedName>
        <fullName evidence="1">Uncharacterized protein</fullName>
    </submittedName>
</protein>
<evidence type="ECO:0000313" key="1">
    <source>
        <dbReference type="EMBL" id="KAG0415018.1"/>
    </source>
</evidence>
<accession>A0AC60P6E4</accession>
<reference evidence="1 2" key="1">
    <citation type="journal article" date="2020" name="Cell">
        <title>Large-Scale Comparative Analyses of Tick Genomes Elucidate Their Genetic Diversity and Vector Capacities.</title>
        <authorList>
            <consortium name="Tick Genome and Microbiome Consortium (TIGMIC)"/>
            <person name="Jia N."/>
            <person name="Wang J."/>
            <person name="Shi W."/>
            <person name="Du L."/>
            <person name="Sun Y."/>
            <person name="Zhan W."/>
            <person name="Jiang J.F."/>
            <person name="Wang Q."/>
            <person name="Zhang B."/>
            <person name="Ji P."/>
            <person name="Bell-Sakyi L."/>
            <person name="Cui X.M."/>
            <person name="Yuan T.T."/>
            <person name="Jiang B.G."/>
            <person name="Yang W.F."/>
            <person name="Lam T.T."/>
            <person name="Chang Q.C."/>
            <person name="Ding S.J."/>
            <person name="Wang X.J."/>
            <person name="Zhu J.G."/>
            <person name="Ruan X.D."/>
            <person name="Zhao L."/>
            <person name="Wei J.T."/>
            <person name="Ye R.Z."/>
            <person name="Que T.C."/>
            <person name="Du C.H."/>
            <person name="Zhou Y.H."/>
            <person name="Cheng J.X."/>
            <person name="Dai P.F."/>
            <person name="Guo W.B."/>
            <person name="Han X.H."/>
            <person name="Huang E.J."/>
            <person name="Li L.F."/>
            <person name="Wei W."/>
            <person name="Gao Y.C."/>
            <person name="Liu J.Z."/>
            <person name="Shao H.Z."/>
            <person name="Wang X."/>
            <person name="Wang C.C."/>
            <person name="Yang T.C."/>
            <person name="Huo Q.B."/>
            <person name="Li W."/>
            <person name="Chen H.Y."/>
            <person name="Chen S.E."/>
            <person name="Zhou L.G."/>
            <person name="Ni X.B."/>
            <person name="Tian J.H."/>
            <person name="Sheng Y."/>
            <person name="Liu T."/>
            <person name="Pan Y.S."/>
            <person name="Xia L.Y."/>
            <person name="Li J."/>
            <person name="Zhao F."/>
            <person name="Cao W.C."/>
        </authorList>
    </citation>
    <scope>NUCLEOTIDE SEQUENCE [LARGE SCALE GENOMIC DNA]</scope>
    <source>
        <strain evidence="1">Iper-2018</strain>
    </source>
</reference>